<dbReference type="PANTHER" id="PTHR31566">
    <property type="entry name" value="CYTOCHROME C BIOGENESIS PROTEIN CCS1, CHLOROPLASTIC"/>
    <property type="match status" value="1"/>
</dbReference>
<reference evidence="8" key="1">
    <citation type="submission" date="2021-01" db="EMBL/GenBank/DDBJ databases">
        <title>Modified the classification status of verrucomicrobia.</title>
        <authorList>
            <person name="Feng X."/>
        </authorList>
    </citation>
    <scope>NUCLEOTIDE SEQUENCE</scope>
    <source>
        <strain evidence="8">_KCTC 22039</strain>
    </source>
</reference>
<feature type="transmembrane region" description="Helical" evidence="6">
    <location>
        <begin position="351"/>
        <end position="371"/>
    </location>
</feature>
<evidence type="ECO:0000256" key="1">
    <source>
        <dbReference type="ARBA" id="ARBA00004141"/>
    </source>
</evidence>
<evidence type="ECO:0000256" key="3">
    <source>
        <dbReference type="ARBA" id="ARBA00022748"/>
    </source>
</evidence>
<dbReference type="InterPro" id="IPR007816">
    <property type="entry name" value="ResB-like_domain"/>
</dbReference>
<evidence type="ECO:0000256" key="2">
    <source>
        <dbReference type="ARBA" id="ARBA00022692"/>
    </source>
</evidence>
<keyword evidence="2 6" id="KW-0812">Transmembrane</keyword>
<evidence type="ECO:0000313" key="8">
    <source>
        <dbReference type="EMBL" id="MBK1792713.1"/>
    </source>
</evidence>
<evidence type="ECO:0000259" key="7">
    <source>
        <dbReference type="Pfam" id="PF05140"/>
    </source>
</evidence>
<dbReference type="AlphaFoldDB" id="A0A8J7MH37"/>
<keyword evidence="4 6" id="KW-1133">Transmembrane helix</keyword>
<dbReference type="RefSeq" id="WP_200312723.1">
    <property type="nucleotide sequence ID" value="NZ_JAENIM010000047.1"/>
</dbReference>
<feature type="domain" description="ResB-like" evidence="7">
    <location>
        <begin position="268"/>
        <end position="340"/>
    </location>
</feature>
<sequence length="382" mass="42755">MSQSSASKFSIKSLASAGIFYYATLWLIVLVVIGTIAQKYSGLQFCLDKYFSSWWIQPLDMPFVVVPGGRLTMAIIMVNLTAKLIFSTKWKWKMIGINITHIGVMILMIGGVVTAYTTIEGNVALKEGEQANQFSAFHELEIAVIDRSSADEDKVTAFSDGFFRVNEPFSADSLPLKFNILEYYPNCEPTARKESEVNDKLINRAAQNFKLKALTHDAKDQNLAGMMVDISGLKEGQNGTYMLLNSPGLPRISVTAEDGKEYEIILQRRVYKLPFTIKLDTFTRELHAGTSMASAYSSMVEVIEGDTHENVKIYMNHPLRRHGFTFYQASFTQGERNTSILQVVYNDGESLPYYAIITIALGLLLHLVIQLPRLIVAAKQKA</sequence>
<dbReference type="Proteomes" id="UP000624703">
    <property type="component" value="Unassembled WGS sequence"/>
</dbReference>
<keyword evidence="5 6" id="KW-0472">Membrane</keyword>
<feature type="transmembrane region" description="Helical" evidence="6">
    <location>
        <begin position="61"/>
        <end position="82"/>
    </location>
</feature>
<dbReference type="PANTHER" id="PTHR31566:SF0">
    <property type="entry name" value="CYTOCHROME C BIOGENESIS PROTEIN CCS1, CHLOROPLASTIC"/>
    <property type="match status" value="1"/>
</dbReference>
<organism evidence="8 9">
    <name type="scientific">Persicirhabdus sediminis</name>
    <dbReference type="NCBI Taxonomy" id="454144"/>
    <lineage>
        <taxon>Bacteria</taxon>
        <taxon>Pseudomonadati</taxon>
        <taxon>Verrucomicrobiota</taxon>
        <taxon>Verrucomicrobiia</taxon>
        <taxon>Verrucomicrobiales</taxon>
        <taxon>Verrucomicrobiaceae</taxon>
        <taxon>Persicirhabdus</taxon>
    </lineage>
</organism>
<feature type="transmembrane region" description="Helical" evidence="6">
    <location>
        <begin position="20"/>
        <end position="41"/>
    </location>
</feature>
<name>A0A8J7MH37_9BACT</name>
<keyword evidence="9" id="KW-1185">Reference proteome</keyword>
<proteinExistence type="predicted"/>
<feature type="transmembrane region" description="Helical" evidence="6">
    <location>
        <begin position="94"/>
        <end position="116"/>
    </location>
</feature>
<evidence type="ECO:0000256" key="6">
    <source>
        <dbReference type="SAM" id="Phobius"/>
    </source>
</evidence>
<comment type="subcellular location">
    <subcellularLocation>
        <location evidence="1">Membrane</location>
        <topology evidence="1">Multi-pass membrane protein</topology>
    </subcellularLocation>
</comment>
<evidence type="ECO:0000256" key="5">
    <source>
        <dbReference type="ARBA" id="ARBA00023136"/>
    </source>
</evidence>
<keyword evidence="3" id="KW-0201">Cytochrome c-type biogenesis</keyword>
<evidence type="ECO:0000313" key="9">
    <source>
        <dbReference type="Proteomes" id="UP000624703"/>
    </source>
</evidence>
<dbReference type="GO" id="GO:0017004">
    <property type="term" value="P:cytochrome complex assembly"/>
    <property type="evidence" value="ECO:0007669"/>
    <property type="project" value="UniProtKB-KW"/>
</dbReference>
<accession>A0A8J7MH37</accession>
<dbReference type="GO" id="GO:0016020">
    <property type="term" value="C:membrane"/>
    <property type="evidence" value="ECO:0007669"/>
    <property type="project" value="UniProtKB-SubCell"/>
</dbReference>
<comment type="caution">
    <text evidence="8">The sequence shown here is derived from an EMBL/GenBank/DDBJ whole genome shotgun (WGS) entry which is preliminary data.</text>
</comment>
<dbReference type="InterPro" id="IPR023494">
    <property type="entry name" value="Cyt_c_bgen_Ccs1/CcsB/ResB"/>
</dbReference>
<evidence type="ECO:0000256" key="4">
    <source>
        <dbReference type="ARBA" id="ARBA00022989"/>
    </source>
</evidence>
<gene>
    <name evidence="8" type="ORF">JIN82_16235</name>
</gene>
<dbReference type="EMBL" id="JAENIM010000047">
    <property type="protein sequence ID" value="MBK1792713.1"/>
    <property type="molecule type" value="Genomic_DNA"/>
</dbReference>
<protein>
    <submittedName>
        <fullName evidence="8">Cytochrome c biogenesis protein ResB</fullName>
    </submittedName>
</protein>
<dbReference type="Pfam" id="PF05140">
    <property type="entry name" value="ResB"/>
    <property type="match status" value="1"/>
</dbReference>